<evidence type="ECO:0000313" key="3">
    <source>
        <dbReference type="Proteomes" id="UP001215598"/>
    </source>
</evidence>
<dbReference type="Proteomes" id="UP001215598">
    <property type="component" value="Unassembled WGS sequence"/>
</dbReference>
<sequence length="873" mass="95120">MDNQNLVNLFMQFLANNAPGLLTAVAPGQAPQPAAPNPAPTASQPALPPPSSQPSLPAQPAALPIQPYQSLRVAPSSLPVHLPPLPPLSSSSSSSLHSVVNQARLTHSASSQPRQANLPRRRPRTNAVAPPSLPRAPDINSCLTLSGGQTHLRTMNIVYPPQIAGLESDLYLMRFLKDTFLAKMREFGLCVLQTSPTTQLVTEHISNIVHELRNRGMDIVASDSTVLSHEDQPLSSLYLVNRGLPRPSDNQIRLRRLPLRPGTTMGEVGANRLQFALPGLCIETFEGVSYLALYWVLRQPILNAVFALPGPGQTARSHHCISQRLYTMFPRDRVREQWPLADGNSSCGESDDDLGLDDDDNDDENLPPTPTPVVQTRVLRSTQAAQATARVLPPSPTVPEIPSLPTTMWDEPWQPNHPVIYNFFREASVYVAATNGTDSRESVDEAADELIAAVARCVDEGDFTSVLSDDQSAVIYRPGTRTILSSGDGVLREIFHKAQTKLLETTGRQWLTPRADGNLSMLFIRSQGLGQHTFGPRQRMISTTAALWSLGIIKGFAPDTVDPCLIQFLLNECDFRSVHPLFMAEYHPVLKSVLDSWRSAGPQGDVNIPGIVSHLATYHDLEITAVAVRDQATHDGLFVEMAYRGVIGSEAPSHVDVVAAARGARLPCRNGWTFTKFIRSVRGGSDSIIVNVMASVMGPESLVSRIVVSPSPALSAPIAAAMGGESLIDIIADYLMGSGIPCPAMFEEARQHFPAGVDLSFINSPNFRAQMLTWAISGTPYLPKALGNIKIMLVDDNDTIYLGGRPHSLLPSMLASGTLSFRTCFLECRIPASFLLRAAQASYTSEEPRSRRQFIHHWLLCQSLNGIDNHTFA</sequence>
<organism evidence="2 3">
    <name type="scientific">Mycena metata</name>
    <dbReference type="NCBI Taxonomy" id="1033252"/>
    <lineage>
        <taxon>Eukaryota</taxon>
        <taxon>Fungi</taxon>
        <taxon>Dikarya</taxon>
        <taxon>Basidiomycota</taxon>
        <taxon>Agaricomycotina</taxon>
        <taxon>Agaricomycetes</taxon>
        <taxon>Agaricomycetidae</taxon>
        <taxon>Agaricales</taxon>
        <taxon>Marasmiineae</taxon>
        <taxon>Mycenaceae</taxon>
        <taxon>Mycena</taxon>
    </lineage>
</organism>
<proteinExistence type="predicted"/>
<name>A0AAD7MFY0_9AGAR</name>
<feature type="region of interest" description="Disordered" evidence="1">
    <location>
        <begin position="25"/>
        <end position="60"/>
    </location>
</feature>
<reference evidence="2" key="1">
    <citation type="submission" date="2023-03" db="EMBL/GenBank/DDBJ databases">
        <title>Massive genome expansion in bonnet fungi (Mycena s.s.) driven by repeated elements and novel gene families across ecological guilds.</title>
        <authorList>
            <consortium name="Lawrence Berkeley National Laboratory"/>
            <person name="Harder C.B."/>
            <person name="Miyauchi S."/>
            <person name="Viragh M."/>
            <person name="Kuo A."/>
            <person name="Thoen E."/>
            <person name="Andreopoulos B."/>
            <person name="Lu D."/>
            <person name="Skrede I."/>
            <person name="Drula E."/>
            <person name="Henrissat B."/>
            <person name="Morin E."/>
            <person name="Kohler A."/>
            <person name="Barry K."/>
            <person name="LaButti K."/>
            <person name="Morin E."/>
            <person name="Salamov A."/>
            <person name="Lipzen A."/>
            <person name="Mereny Z."/>
            <person name="Hegedus B."/>
            <person name="Baldrian P."/>
            <person name="Stursova M."/>
            <person name="Weitz H."/>
            <person name="Taylor A."/>
            <person name="Grigoriev I.V."/>
            <person name="Nagy L.G."/>
            <person name="Martin F."/>
            <person name="Kauserud H."/>
        </authorList>
    </citation>
    <scope>NUCLEOTIDE SEQUENCE</scope>
    <source>
        <strain evidence="2">CBHHK182m</strain>
    </source>
</reference>
<feature type="compositionally biased region" description="Polar residues" evidence="1">
    <location>
        <begin position="101"/>
        <end position="115"/>
    </location>
</feature>
<evidence type="ECO:0000256" key="1">
    <source>
        <dbReference type="SAM" id="MobiDB-lite"/>
    </source>
</evidence>
<feature type="compositionally biased region" description="Acidic residues" evidence="1">
    <location>
        <begin position="349"/>
        <end position="365"/>
    </location>
</feature>
<dbReference type="EMBL" id="JARKIB010000305">
    <property type="protein sequence ID" value="KAJ7715590.1"/>
    <property type="molecule type" value="Genomic_DNA"/>
</dbReference>
<gene>
    <name evidence="2" type="ORF">B0H16DRAFT_1898659</name>
</gene>
<keyword evidence="3" id="KW-1185">Reference proteome</keyword>
<accession>A0AAD7MFY0</accession>
<protein>
    <submittedName>
        <fullName evidence="2">Uncharacterized protein</fullName>
    </submittedName>
</protein>
<feature type="compositionally biased region" description="Low complexity" evidence="1">
    <location>
        <begin position="88"/>
        <end position="100"/>
    </location>
</feature>
<comment type="caution">
    <text evidence="2">The sequence shown here is derived from an EMBL/GenBank/DDBJ whole genome shotgun (WGS) entry which is preliminary data.</text>
</comment>
<evidence type="ECO:0000313" key="2">
    <source>
        <dbReference type="EMBL" id="KAJ7715590.1"/>
    </source>
</evidence>
<feature type="region of interest" description="Disordered" evidence="1">
    <location>
        <begin position="339"/>
        <end position="371"/>
    </location>
</feature>
<feature type="region of interest" description="Disordered" evidence="1">
    <location>
        <begin position="85"/>
        <end position="135"/>
    </location>
</feature>
<dbReference type="AlphaFoldDB" id="A0AAD7MFY0"/>